<dbReference type="InterPro" id="IPR008878">
    <property type="entry name" value="Transposase_IS66_Orf2"/>
</dbReference>
<sequence>MLSPLGAVQVWVAVEPVDMRKGFDGLSAVVRQTLRRDPMSGELFVFINRRRDRVKILYWDRSGWVIFYKRIERGSFKLPARPEPGQRSLELDAAELALLLEGIDLVDAKRRPRWVPGSHRAALDLRPNA</sequence>
<comment type="caution">
    <text evidence="1">The sequence shown here is derived from an EMBL/GenBank/DDBJ whole genome shotgun (WGS) entry which is preliminary data.</text>
</comment>
<dbReference type="Proteomes" id="UP000237968">
    <property type="component" value="Unassembled WGS sequence"/>
</dbReference>
<name>A0A2S9YCX2_9BACT</name>
<dbReference type="PANTHER" id="PTHR36455">
    <property type="match status" value="1"/>
</dbReference>
<gene>
    <name evidence="1" type="ORF">ENSA5_19090</name>
</gene>
<dbReference type="PANTHER" id="PTHR36455:SF1">
    <property type="entry name" value="BLR8292 PROTEIN"/>
    <property type="match status" value="1"/>
</dbReference>
<accession>A0A2S9YCX2</accession>
<dbReference type="NCBIfam" id="NF033819">
    <property type="entry name" value="IS66_TnpB"/>
    <property type="match status" value="1"/>
</dbReference>
<dbReference type="RefSeq" id="WP_106391346.1">
    <property type="nucleotide sequence ID" value="NZ_PVNK01000108.1"/>
</dbReference>
<proteinExistence type="predicted"/>
<evidence type="ECO:0000313" key="2">
    <source>
        <dbReference type="Proteomes" id="UP000237968"/>
    </source>
</evidence>
<reference evidence="1 2" key="1">
    <citation type="submission" date="2018-03" db="EMBL/GenBank/DDBJ databases">
        <title>Draft Genome Sequences of the Obligatory Marine Myxobacteria Enhygromyxa salina SWB005.</title>
        <authorList>
            <person name="Poehlein A."/>
            <person name="Moghaddam J.A."/>
            <person name="Harms H."/>
            <person name="Alanjari M."/>
            <person name="Koenig G.M."/>
            <person name="Daniel R."/>
            <person name="Schaeberle T.F."/>
        </authorList>
    </citation>
    <scope>NUCLEOTIDE SEQUENCE [LARGE SCALE GENOMIC DNA]</scope>
    <source>
        <strain evidence="1 2">SWB005</strain>
    </source>
</reference>
<dbReference type="OrthoDB" id="9801450at2"/>
<keyword evidence="2" id="KW-1185">Reference proteome</keyword>
<dbReference type="Pfam" id="PF05717">
    <property type="entry name" value="TnpB_IS66"/>
    <property type="match status" value="1"/>
</dbReference>
<protein>
    <submittedName>
        <fullName evidence="1">IS66 Orf2 like protein</fullName>
    </submittedName>
</protein>
<organism evidence="1 2">
    <name type="scientific">Enhygromyxa salina</name>
    <dbReference type="NCBI Taxonomy" id="215803"/>
    <lineage>
        <taxon>Bacteria</taxon>
        <taxon>Pseudomonadati</taxon>
        <taxon>Myxococcota</taxon>
        <taxon>Polyangia</taxon>
        <taxon>Nannocystales</taxon>
        <taxon>Nannocystaceae</taxon>
        <taxon>Enhygromyxa</taxon>
    </lineage>
</organism>
<evidence type="ECO:0000313" key="1">
    <source>
        <dbReference type="EMBL" id="PRQ02970.1"/>
    </source>
</evidence>
<dbReference type="AlphaFoldDB" id="A0A2S9YCX2"/>
<dbReference type="EMBL" id="PVNK01000108">
    <property type="protein sequence ID" value="PRQ02970.1"/>
    <property type="molecule type" value="Genomic_DNA"/>
</dbReference>